<comment type="caution">
    <text evidence="4">The sequence shown here is derived from an EMBL/GenBank/DDBJ whole genome shotgun (WGS) entry which is preliminary data.</text>
</comment>
<keyword evidence="1" id="KW-0805">Transcription regulation</keyword>
<keyword evidence="2" id="KW-0804">Transcription</keyword>
<dbReference type="InterPro" id="IPR055247">
    <property type="entry name" value="InsJ-like_HTH"/>
</dbReference>
<name>A0A0Q2RLF0_MYCGO</name>
<dbReference type="InterPro" id="IPR009057">
    <property type="entry name" value="Homeodomain-like_sf"/>
</dbReference>
<organism evidence="4 5">
    <name type="scientific">Mycobacterium gordonae</name>
    <dbReference type="NCBI Taxonomy" id="1778"/>
    <lineage>
        <taxon>Bacteria</taxon>
        <taxon>Bacillati</taxon>
        <taxon>Actinomycetota</taxon>
        <taxon>Actinomycetes</taxon>
        <taxon>Mycobacteriales</taxon>
        <taxon>Mycobacteriaceae</taxon>
        <taxon>Mycobacterium</taxon>
    </lineage>
</organism>
<gene>
    <name evidence="4" type="ORF">AO501_09480</name>
</gene>
<dbReference type="Proteomes" id="UP000051677">
    <property type="component" value="Unassembled WGS sequence"/>
</dbReference>
<dbReference type="InterPro" id="IPR053721">
    <property type="entry name" value="Fimbrial_Adhesin_Reg"/>
</dbReference>
<feature type="domain" description="Insertion element IS150 protein InsJ-like helix-turn-helix" evidence="3">
    <location>
        <begin position="7"/>
        <end position="55"/>
    </location>
</feature>
<proteinExistence type="predicted"/>
<evidence type="ECO:0000256" key="2">
    <source>
        <dbReference type="ARBA" id="ARBA00023163"/>
    </source>
</evidence>
<sequence>MSKALLVITAVVVEGRSQSEVAREYGVSQGWISKLVARYRLEGEATFQPCSRRPRTSPTRYSSAS</sequence>
<evidence type="ECO:0000259" key="3">
    <source>
        <dbReference type="Pfam" id="PF13518"/>
    </source>
</evidence>
<dbReference type="SUPFAM" id="SSF46689">
    <property type="entry name" value="Homeodomain-like"/>
    <property type="match status" value="1"/>
</dbReference>
<dbReference type="Gene3D" id="1.10.10.2690">
    <property type="match status" value="1"/>
</dbReference>
<reference evidence="4 5" key="1">
    <citation type="submission" date="2015-10" db="EMBL/GenBank/DDBJ databases">
        <title>Mycobacterium gordonae draft genome assembly.</title>
        <authorList>
            <person name="Ustinova V."/>
            <person name="Smirnova T."/>
            <person name="Blagodatskikh K."/>
            <person name="Varlamov D."/>
            <person name="Larionova E."/>
            <person name="Chernousova L."/>
        </authorList>
    </citation>
    <scope>NUCLEOTIDE SEQUENCE [LARGE SCALE GENOMIC DNA]</scope>
    <source>
        <strain evidence="4 5">CTRI 14-8773</strain>
    </source>
</reference>
<dbReference type="Pfam" id="PF13518">
    <property type="entry name" value="HTH_28"/>
    <property type="match status" value="1"/>
</dbReference>
<accession>A0A0Q2RLF0</accession>
<evidence type="ECO:0000256" key="1">
    <source>
        <dbReference type="ARBA" id="ARBA00023015"/>
    </source>
</evidence>
<dbReference type="RefSeq" id="WP_055580787.1">
    <property type="nucleotide sequence ID" value="NZ_LKTM01000355.1"/>
</dbReference>
<protein>
    <recommendedName>
        <fullName evidence="3">Insertion element IS150 protein InsJ-like helix-turn-helix domain-containing protein</fullName>
    </recommendedName>
</protein>
<evidence type="ECO:0000313" key="4">
    <source>
        <dbReference type="EMBL" id="KQH76235.1"/>
    </source>
</evidence>
<evidence type="ECO:0000313" key="5">
    <source>
        <dbReference type="Proteomes" id="UP000051677"/>
    </source>
</evidence>
<dbReference type="AlphaFoldDB" id="A0A0Q2RLF0"/>
<dbReference type="EMBL" id="LKTM01000355">
    <property type="protein sequence ID" value="KQH76235.1"/>
    <property type="molecule type" value="Genomic_DNA"/>
</dbReference>